<sequence length="553" mass="58830">MPAALLTTPALAEPATPCETPATHRISQVQGDGDATPLAGRTVRVEGVVTGDFQRTDQLGGFFLQDPLPDADPRTSEGLFAYAGERVNDVKPGDRVLVTGRATEFNGWTELSPVTAVDVCGTGRVAARPYLLPSGGLEPVENMLLTFPQPLTVSEHYNLGRYGEVTLSSQGRLYQPTDRQGVDPALNARRSLLVDDGSTRENPATLPPVVRAGDVASGVTGVLGYGFGAYRLQPTKPIAYRPANPRPRRPSPVAGNVKVASFNTLNWFTTLGSRGAGDAEEQRRQLAKLVAALKGLDADAVALMEVENNGQTALQALVDAVNAKVGAGTYAALAHPHPGTDAIQVGLIYKPAKLTPVGEPRTSQDAVFSRPPLIQTFRGKGERLRGGQSFTMMVNHLKSKGSCPSSGPDADQGDGQGCWNATRVAQAQALLGIVADVPGPIVLGDLNAYGEEDPIKALEKGGLTSATKKFVPARQRYSYVFDGLAGELDHVLVGRELRKRVTGATIWHINADEPRVRDYNTEFNPPGLYRPDAYRSSDHDPLIVGLTLPGGGR</sequence>
<comment type="caution">
    <text evidence="2">The sequence shown here is derived from an EMBL/GenBank/DDBJ whole genome shotgun (WGS) entry which is preliminary data.</text>
</comment>
<organism evidence="2 3">
    <name type="scientific">Nonomuraea diastatica</name>
    <dbReference type="NCBI Taxonomy" id="1848329"/>
    <lineage>
        <taxon>Bacteria</taxon>
        <taxon>Bacillati</taxon>
        <taxon>Actinomycetota</taxon>
        <taxon>Actinomycetes</taxon>
        <taxon>Streptosporangiales</taxon>
        <taxon>Streptosporangiaceae</taxon>
        <taxon>Nonomuraea</taxon>
    </lineage>
</organism>
<reference evidence="2 3" key="1">
    <citation type="submission" date="2019-03" db="EMBL/GenBank/DDBJ databases">
        <title>Draft genome sequences of novel Actinobacteria.</title>
        <authorList>
            <person name="Sahin N."/>
            <person name="Ay H."/>
            <person name="Saygin H."/>
        </authorList>
    </citation>
    <scope>NUCLEOTIDE SEQUENCE [LARGE SCALE GENOMIC DNA]</scope>
    <source>
        <strain evidence="2 3">KC712</strain>
    </source>
</reference>
<dbReference type="InterPro" id="IPR036691">
    <property type="entry name" value="Endo/exonu/phosph_ase_sf"/>
</dbReference>
<protein>
    <submittedName>
        <fullName evidence="2">ExeM/NucH family extracellular endonuclease</fullName>
    </submittedName>
</protein>
<dbReference type="Proteomes" id="UP000294543">
    <property type="component" value="Unassembled WGS sequence"/>
</dbReference>
<evidence type="ECO:0000313" key="2">
    <source>
        <dbReference type="EMBL" id="TDD20576.1"/>
    </source>
</evidence>
<keyword evidence="3" id="KW-1185">Reference proteome</keyword>
<keyword evidence="2" id="KW-0540">Nuclease</keyword>
<feature type="domain" description="Endonuclease/exonuclease/phosphatase" evidence="1">
    <location>
        <begin position="278"/>
        <end position="539"/>
    </location>
</feature>
<evidence type="ECO:0000313" key="3">
    <source>
        <dbReference type="Proteomes" id="UP000294543"/>
    </source>
</evidence>
<dbReference type="PANTHER" id="PTHR42834">
    <property type="entry name" value="ENDONUCLEASE/EXONUCLEASE/PHOSPHATASE FAMILY PROTEIN (AFU_ORTHOLOGUE AFUA_3G09210)"/>
    <property type="match status" value="1"/>
</dbReference>
<dbReference type="GO" id="GO:0004519">
    <property type="term" value="F:endonuclease activity"/>
    <property type="evidence" value="ECO:0007669"/>
    <property type="project" value="UniProtKB-KW"/>
</dbReference>
<dbReference type="NCBIfam" id="NF033681">
    <property type="entry name" value="ExeM_NucH_DNase"/>
    <property type="match status" value="1"/>
</dbReference>
<dbReference type="Pfam" id="PF03372">
    <property type="entry name" value="Exo_endo_phos"/>
    <property type="match status" value="1"/>
</dbReference>
<proteinExistence type="predicted"/>
<dbReference type="InterPro" id="IPR047971">
    <property type="entry name" value="ExeM-like"/>
</dbReference>
<dbReference type="Gene3D" id="3.60.10.10">
    <property type="entry name" value="Endonuclease/exonuclease/phosphatase"/>
    <property type="match status" value="1"/>
</dbReference>
<dbReference type="PANTHER" id="PTHR42834:SF1">
    <property type="entry name" value="ENDONUCLEASE_EXONUCLEASE_PHOSPHATASE FAMILY PROTEIN (AFU_ORTHOLOGUE AFUA_3G09210)"/>
    <property type="match status" value="1"/>
</dbReference>
<dbReference type="CDD" id="cd04486">
    <property type="entry name" value="YhcR_OBF_like"/>
    <property type="match status" value="1"/>
</dbReference>
<dbReference type="CDD" id="cd10283">
    <property type="entry name" value="MnuA_DNase1-like"/>
    <property type="match status" value="1"/>
</dbReference>
<dbReference type="SUPFAM" id="SSF56219">
    <property type="entry name" value="DNase I-like"/>
    <property type="match status" value="1"/>
</dbReference>
<name>A0A4R4WSM6_9ACTN</name>
<dbReference type="OrthoDB" id="1016457at2"/>
<accession>A0A4R4WSM6</accession>
<keyword evidence="2" id="KW-0255">Endonuclease</keyword>
<dbReference type="EMBL" id="SMKP01000044">
    <property type="protein sequence ID" value="TDD20576.1"/>
    <property type="molecule type" value="Genomic_DNA"/>
</dbReference>
<dbReference type="InterPro" id="IPR005135">
    <property type="entry name" value="Endo/exonuclease/phosphatase"/>
</dbReference>
<gene>
    <name evidence="2" type="ORF">E1294_17585</name>
</gene>
<dbReference type="AlphaFoldDB" id="A0A4R4WSM6"/>
<evidence type="ECO:0000259" key="1">
    <source>
        <dbReference type="Pfam" id="PF03372"/>
    </source>
</evidence>
<keyword evidence="2" id="KW-0378">Hydrolase</keyword>